<keyword evidence="1" id="KW-0614">Plasmid</keyword>
<gene>
    <name evidence="1" type="ORF">I6G77_27960</name>
</gene>
<organism evidence="1 2">
    <name type="scientific">Bacillus tropicus</name>
    <dbReference type="NCBI Taxonomy" id="2026188"/>
    <lineage>
        <taxon>Bacteria</taxon>
        <taxon>Bacillati</taxon>
        <taxon>Bacillota</taxon>
        <taxon>Bacilli</taxon>
        <taxon>Bacillales</taxon>
        <taxon>Bacillaceae</taxon>
        <taxon>Bacillus</taxon>
        <taxon>Bacillus cereus group</taxon>
    </lineage>
</organism>
<evidence type="ECO:0000313" key="2">
    <source>
        <dbReference type="Proteomes" id="UP000594791"/>
    </source>
</evidence>
<geneLocation type="plasmid" evidence="1 2">
    <name>unnamed</name>
</geneLocation>
<evidence type="ECO:0000313" key="1">
    <source>
        <dbReference type="EMBL" id="QPR80650.1"/>
    </source>
</evidence>
<dbReference type="EMBL" id="CP065740">
    <property type="protein sequence ID" value="QPR80650.1"/>
    <property type="molecule type" value="Genomic_DNA"/>
</dbReference>
<proteinExistence type="predicted"/>
<dbReference type="Proteomes" id="UP000594791">
    <property type="component" value="Plasmid unnamed"/>
</dbReference>
<protein>
    <submittedName>
        <fullName evidence="1">Uncharacterized protein</fullName>
    </submittedName>
</protein>
<name>A0A7T2QKZ1_9BACI</name>
<keyword evidence="2" id="KW-1185">Reference proteome</keyword>
<sequence>MEKKSSVFFNILMNNRVNMDMVPLDQQINYIKPDDDYDFHTYRILLLIRICGNEKTIVSNYPVLYGRRKFAFYDFLIRYPFYLEKVLEKKNKTNLNKMLELKAYEKYEAFSPMIHYLRGPWDNRYDEIFNYMLSKRLIELELSKVTSSGKPQFCISLTSLGLKIADKIQQKELLWTNRMNIINNIFPKNTTNEAIDKFIFSNFPELILGGGNDVY</sequence>
<accession>A0A7T2QKZ1</accession>
<reference evidence="1 2" key="1">
    <citation type="submission" date="2020-12" db="EMBL/GenBank/DDBJ databases">
        <title>FDA dAtabase for Regulatory Grade micrObial Sequences (FDA-ARGOS): Supporting development and validation of Infectious Disease Dx tests.</title>
        <authorList>
            <person name="Nelson B."/>
            <person name="Plummer A."/>
            <person name="Tallon L."/>
            <person name="Sadzewicz L."/>
            <person name="Zhao X."/>
            <person name="Boylan J."/>
            <person name="Ott S."/>
            <person name="Bowen H."/>
            <person name="Vavikolanu K."/>
            <person name="Mehta A."/>
            <person name="Aluvathingal J."/>
            <person name="Nadendla S."/>
            <person name="Myers T."/>
            <person name="Yan Y."/>
            <person name="Sichtig H."/>
        </authorList>
    </citation>
    <scope>NUCLEOTIDE SEQUENCE [LARGE SCALE GENOMIC DNA]</scope>
    <source>
        <strain evidence="1 2">FDAARGOS_920</strain>
        <plasmid evidence="1 2">unnamed</plasmid>
    </source>
</reference>
<dbReference type="RefSeq" id="WP_042514414.1">
    <property type="nucleotide sequence ID" value="NZ_CP065740.1"/>
</dbReference>